<gene>
    <name evidence="1" type="ORF">S06H3_64604</name>
</gene>
<evidence type="ECO:0000313" key="1">
    <source>
        <dbReference type="EMBL" id="GAI54796.1"/>
    </source>
</evidence>
<protein>
    <submittedName>
        <fullName evidence="1">Uncharacterized protein</fullName>
    </submittedName>
</protein>
<reference evidence="1" key="1">
    <citation type="journal article" date="2014" name="Front. Microbiol.">
        <title>High frequency of phylogenetically diverse reductive dehalogenase-homologous genes in deep subseafloor sedimentary metagenomes.</title>
        <authorList>
            <person name="Kawai M."/>
            <person name="Futagami T."/>
            <person name="Toyoda A."/>
            <person name="Takaki Y."/>
            <person name="Nishi S."/>
            <person name="Hori S."/>
            <person name="Arai W."/>
            <person name="Tsubouchi T."/>
            <person name="Morono Y."/>
            <person name="Uchiyama I."/>
            <person name="Ito T."/>
            <person name="Fujiyama A."/>
            <person name="Inagaki F."/>
            <person name="Takami H."/>
        </authorList>
    </citation>
    <scope>NUCLEOTIDE SEQUENCE</scope>
    <source>
        <strain evidence="1">Expedition CK06-06</strain>
    </source>
</reference>
<dbReference type="EMBL" id="BARV01043207">
    <property type="protein sequence ID" value="GAI54796.1"/>
    <property type="molecule type" value="Genomic_DNA"/>
</dbReference>
<sequence>MEKLESLIKHFEKKLGVVVSYLPIDRLGRVKRYMLVEELAEHYTDKELKKQERKQKQEIYLDLPKEFLPKPKGPVEIFDEKYKGYN</sequence>
<organism evidence="1">
    <name type="scientific">marine sediment metagenome</name>
    <dbReference type="NCBI Taxonomy" id="412755"/>
    <lineage>
        <taxon>unclassified sequences</taxon>
        <taxon>metagenomes</taxon>
        <taxon>ecological metagenomes</taxon>
    </lineage>
</organism>
<proteinExistence type="predicted"/>
<feature type="non-terminal residue" evidence="1">
    <location>
        <position position="86"/>
    </location>
</feature>
<name>X1QIZ4_9ZZZZ</name>
<dbReference type="AlphaFoldDB" id="X1QIZ4"/>
<comment type="caution">
    <text evidence="1">The sequence shown here is derived from an EMBL/GenBank/DDBJ whole genome shotgun (WGS) entry which is preliminary data.</text>
</comment>
<accession>X1QIZ4</accession>